<evidence type="ECO:0000256" key="1">
    <source>
        <dbReference type="PIRSR" id="PIRSR016487-1"/>
    </source>
</evidence>
<dbReference type="SMART" id="SM01118">
    <property type="entry name" value="CYTH"/>
    <property type="match status" value="1"/>
</dbReference>
<dbReference type="PANTHER" id="PTHR40114">
    <property type="entry name" value="SLR0698 PROTEIN"/>
    <property type="match status" value="1"/>
</dbReference>
<organism evidence="3 4">
    <name type="scientific">Mucilaginibacter conchicola</name>
    <dbReference type="NCBI Taxonomy" id="2303333"/>
    <lineage>
        <taxon>Bacteria</taxon>
        <taxon>Pseudomonadati</taxon>
        <taxon>Bacteroidota</taxon>
        <taxon>Sphingobacteriia</taxon>
        <taxon>Sphingobacteriales</taxon>
        <taxon>Sphingobacteriaceae</taxon>
        <taxon>Mucilaginibacter</taxon>
    </lineage>
</organism>
<sequence length="156" mass="17813">MGQETERRFLVNKALWEQLEKPEGTLYLQGYLLNENDRNVRVRIAGDKGFITVKGTGEGITSLEYEYEIPKADAEEMLVKFRPAGTEKIRYRLPASGGLTWEVDVFQKANEGLIIAEIELEQENQSFEKPAWLGQEITGEERYANASLALHAYKAW</sequence>
<dbReference type="InterPro" id="IPR033469">
    <property type="entry name" value="CYTH-like_dom_sf"/>
</dbReference>
<protein>
    <submittedName>
        <fullName evidence="3">CYTH domain-containing protein</fullName>
    </submittedName>
</protein>
<dbReference type="InterPro" id="IPR012042">
    <property type="entry name" value="NeuTTM/CthTTM-like"/>
</dbReference>
<dbReference type="Proteomes" id="UP000264217">
    <property type="component" value="Unassembled WGS sequence"/>
</dbReference>
<dbReference type="OrthoDB" id="9805588at2"/>
<comment type="caution">
    <text evidence="3">The sequence shown here is derived from an EMBL/GenBank/DDBJ whole genome shotgun (WGS) entry which is preliminary data.</text>
</comment>
<name>A0A372NQQ2_9SPHI</name>
<dbReference type="PIRSF" id="PIRSF016487">
    <property type="entry name" value="CYTH_UCP016487"/>
    <property type="match status" value="1"/>
</dbReference>
<dbReference type="RefSeq" id="WP_117393515.1">
    <property type="nucleotide sequence ID" value="NZ_QWDC01000003.1"/>
</dbReference>
<feature type="active site" description="Proton acceptor" evidence="1">
    <location>
        <position position="31"/>
    </location>
</feature>
<dbReference type="SUPFAM" id="SSF55154">
    <property type="entry name" value="CYTH-like phosphatases"/>
    <property type="match status" value="1"/>
</dbReference>
<dbReference type="AlphaFoldDB" id="A0A372NQQ2"/>
<keyword evidence="4" id="KW-1185">Reference proteome</keyword>
<accession>A0A372NQQ2</accession>
<dbReference type="PANTHER" id="PTHR40114:SF1">
    <property type="entry name" value="SLR0698 PROTEIN"/>
    <property type="match status" value="1"/>
</dbReference>
<proteinExistence type="predicted"/>
<dbReference type="Pfam" id="PF01928">
    <property type="entry name" value="CYTH"/>
    <property type="match status" value="1"/>
</dbReference>
<evidence type="ECO:0000259" key="2">
    <source>
        <dbReference type="PROSITE" id="PS51707"/>
    </source>
</evidence>
<evidence type="ECO:0000313" key="4">
    <source>
        <dbReference type="Proteomes" id="UP000264217"/>
    </source>
</evidence>
<evidence type="ECO:0000313" key="3">
    <source>
        <dbReference type="EMBL" id="RFZ91271.1"/>
    </source>
</evidence>
<dbReference type="Gene3D" id="2.40.320.10">
    <property type="entry name" value="Hypothetical Protein Pfu-838710-001"/>
    <property type="match status" value="1"/>
</dbReference>
<reference evidence="3 4" key="1">
    <citation type="submission" date="2018-08" db="EMBL/GenBank/DDBJ databases">
        <title>Mucilaginibacter sp. MYSH2.</title>
        <authorList>
            <person name="Seo T."/>
        </authorList>
    </citation>
    <scope>NUCLEOTIDE SEQUENCE [LARGE SCALE GENOMIC DNA]</scope>
    <source>
        <strain evidence="3 4">MYSH2</strain>
    </source>
</reference>
<dbReference type="EMBL" id="QWDC01000003">
    <property type="protein sequence ID" value="RFZ91271.1"/>
    <property type="molecule type" value="Genomic_DNA"/>
</dbReference>
<feature type="domain" description="CYTH" evidence="2">
    <location>
        <begin position="2"/>
        <end position="150"/>
    </location>
</feature>
<dbReference type="PROSITE" id="PS51707">
    <property type="entry name" value="CYTH"/>
    <property type="match status" value="1"/>
</dbReference>
<dbReference type="InterPro" id="IPR023577">
    <property type="entry name" value="CYTH_domain"/>
</dbReference>
<gene>
    <name evidence="3" type="ORF">D0C36_20275</name>
</gene>
<dbReference type="CDD" id="cd07891">
    <property type="entry name" value="CYTH-like_CthTTM-like_1"/>
    <property type="match status" value="1"/>
</dbReference>